<proteinExistence type="inferred from homology"/>
<dbReference type="Proteomes" id="UP000292702">
    <property type="component" value="Unassembled WGS sequence"/>
</dbReference>
<evidence type="ECO:0000256" key="1">
    <source>
        <dbReference type="ARBA" id="ARBA00006328"/>
    </source>
</evidence>
<dbReference type="SUPFAM" id="SSF51735">
    <property type="entry name" value="NAD(P)-binding Rossmann-fold domains"/>
    <property type="match status" value="1"/>
</dbReference>
<sequence length="302" mass="33889">MSPNKVVAVIGSTGAQGFSVVQSLLPSFFVRAFTRSQEKLQSLASENPNLSVVQVDPNDTAAVKAALHGVWALFVNTFSDYTQPLGVEEKQGKGIVDAAAEAGVEWLVFSSLPDNMPFRAFVDKANVMKYAREIARKSSMKNVFVELGYYMSNSLWNPPVQAADGVVEFRWSTIDEKTYLPLIATQTDLGPILKAILEDPAKWEDTEIPIVGETLTVPQIAEIYGRVRNVPTRAVFLHHIPLETSFDGWIDMHRDFKEVGYFPAYKGRESEIREIASKLYPGLKSWEAWLREDDTRLDYVKH</sequence>
<dbReference type="AlphaFoldDB" id="A0A4R0RPD7"/>
<evidence type="ECO:0000259" key="4">
    <source>
        <dbReference type="Pfam" id="PF05368"/>
    </source>
</evidence>
<dbReference type="OrthoDB" id="9997102at2759"/>
<keyword evidence="6" id="KW-1185">Reference proteome</keyword>
<dbReference type="InterPro" id="IPR036291">
    <property type="entry name" value="NAD(P)-bd_dom_sf"/>
</dbReference>
<reference evidence="5 6" key="1">
    <citation type="submission" date="2018-11" db="EMBL/GenBank/DDBJ databases">
        <title>Genome assembly of Steccherinum ochraceum LE-BIN_3174, the white-rot fungus of the Steccherinaceae family (The Residual Polyporoid clade, Polyporales, Basidiomycota).</title>
        <authorList>
            <person name="Fedorova T.V."/>
            <person name="Glazunova O.A."/>
            <person name="Landesman E.O."/>
            <person name="Moiseenko K.V."/>
            <person name="Psurtseva N.V."/>
            <person name="Savinova O.S."/>
            <person name="Shakhova N.V."/>
            <person name="Tyazhelova T.V."/>
            <person name="Vasina D.V."/>
        </authorList>
    </citation>
    <scope>NUCLEOTIDE SEQUENCE [LARGE SCALE GENOMIC DNA]</scope>
    <source>
        <strain evidence="5 6">LE-BIN_3174</strain>
    </source>
</reference>
<name>A0A4R0RPD7_9APHY</name>
<evidence type="ECO:0000256" key="3">
    <source>
        <dbReference type="ARBA" id="ARBA00023002"/>
    </source>
</evidence>
<gene>
    <name evidence="5" type="ORF">EIP91_002897</name>
</gene>
<evidence type="ECO:0000313" key="5">
    <source>
        <dbReference type="EMBL" id="TCD70551.1"/>
    </source>
</evidence>
<evidence type="ECO:0000313" key="6">
    <source>
        <dbReference type="Proteomes" id="UP000292702"/>
    </source>
</evidence>
<dbReference type="EMBL" id="RWJN01000019">
    <property type="protein sequence ID" value="TCD70551.1"/>
    <property type="molecule type" value="Genomic_DNA"/>
</dbReference>
<evidence type="ECO:0000256" key="2">
    <source>
        <dbReference type="ARBA" id="ARBA00022857"/>
    </source>
</evidence>
<feature type="domain" description="NmrA-like" evidence="4">
    <location>
        <begin position="4"/>
        <end position="290"/>
    </location>
</feature>
<dbReference type="InterPro" id="IPR051164">
    <property type="entry name" value="NmrA-like_oxidored"/>
</dbReference>
<dbReference type="PANTHER" id="PTHR42748:SF30">
    <property type="entry name" value="NMRA-LIKE DOMAIN-CONTAINING PROTEIN"/>
    <property type="match status" value="1"/>
</dbReference>
<accession>A0A4R0RPD7</accession>
<protein>
    <recommendedName>
        <fullName evidence="4">NmrA-like domain-containing protein</fullName>
    </recommendedName>
</protein>
<dbReference type="STRING" id="92696.A0A4R0RPD7"/>
<dbReference type="InterPro" id="IPR008030">
    <property type="entry name" value="NmrA-like"/>
</dbReference>
<organism evidence="5 6">
    <name type="scientific">Steccherinum ochraceum</name>
    <dbReference type="NCBI Taxonomy" id="92696"/>
    <lineage>
        <taxon>Eukaryota</taxon>
        <taxon>Fungi</taxon>
        <taxon>Dikarya</taxon>
        <taxon>Basidiomycota</taxon>
        <taxon>Agaricomycotina</taxon>
        <taxon>Agaricomycetes</taxon>
        <taxon>Polyporales</taxon>
        <taxon>Steccherinaceae</taxon>
        <taxon>Steccherinum</taxon>
    </lineage>
</organism>
<dbReference type="GO" id="GO:0005634">
    <property type="term" value="C:nucleus"/>
    <property type="evidence" value="ECO:0007669"/>
    <property type="project" value="TreeGrafter"/>
</dbReference>
<dbReference type="PANTHER" id="PTHR42748">
    <property type="entry name" value="NITROGEN METABOLITE REPRESSION PROTEIN NMRA FAMILY MEMBER"/>
    <property type="match status" value="1"/>
</dbReference>
<dbReference type="Pfam" id="PF05368">
    <property type="entry name" value="NmrA"/>
    <property type="match status" value="1"/>
</dbReference>
<dbReference type="Gene3D" id="3.90.25.10">
    <property type="entry name" value="UDP-galactose 4-epimerase, domain 1"/>
    <property type="match status" value="1"/>
</dbReference>
<comment type="similarity">
    <text evidence="1">Belongs to the NmrA-type oxidoreductase family.</text>
</comment>
<keyword evidence="3" id="KW-0560">Oxidoreductase</keyword>
<dbReference type="Gene3D" id="3.40.50.720">
    <property type="entry name" value="NAD(P)-binding Rossmann-like Domain"/>
    <property type="match status" value="1"/>
</dbReference>
<keyword evidence="2" id="KW-0521">NADP</keyword>
<dbReference type="GO" id="GO:0016491">
    <property type="term" value="F:oxidoreductase activity"/>
    <property type="evidence" value="ECO:0007669"/>
    <property type="project" value="UniProtKB-KW"/>
</dbReference>
<comment type="caution">
    <text evidence="5">The sequence shown here is derived from an EMBL/GenBank/DDBJ whole genome shotgun (WGS) entry which is preliminary data.</text>
</comment>